<dbReference type="EMBL" id="MFNE01000023">
    <property type="protein sequence ID" value="OGG95449.1"/>
    <property type="molecule type" value="Genomic_DNA"/>
</dbReference>
<dbReference type="Proteomes" id="UP000178449">
    <property type="component" value="Unassembled WGS sequence"/>
</dbReference>
<comment type="caution">
    <text evidence="2">The sequence shown here is derived from an EMBL/GenBank/DDBJ whole genome shotgun (WGS) entry which is preliminary data.</text>
</comment>
<protein>
    <recommendedName>
        <fullName evidence="4">BadM/Rrf2 family transcriptional regulator</fullName>
    </recommendedName>
</protein>
<organism evidence="2 3">
    <name type="scientific">Candidatus Lambdaproteobacteria bacterium RIFOXYD2_FULL_50_16</name>
    <dbReference type="NCBI Taxonomy" id="1817772"/>
    <lineage>
        <taxon>Bacteria</taxon>
        <taxon>Pseudomonadati</taxon>
        <taxon>Pseudomonadota</taxon>
        <taxon>Candidatus Lambdaproteobacteria</taxon>
    </lineage>
</organism>
<dbReference type="PANTHER" id="PTHR33221:SF4">
    <property type="entry name" value="HTH-TYPE TRANSCRIPTIONAL REPRESSOR NSRR"/>
    <property type="match status" value="1"/>
</dbReference>
<dbReference type="Gene3D" id="1.10.10.10">
    <property type="entry name" value="Winged helix-like DNA-binding domain superfamily/Winged helix DNA-binding domain"/>
    <property type="match status" value="1"/>
</dbReference>
<dbReference type="InterPro" id="IPR000944">
    <property type="entry name" value="Tscrpt_reg_Rrf2"/>
</dbReference>
<accession>A0A1F6GBJ1</accession>
<dbReference type="NCBIfam" id="TIGR00738">
    <property type="entry name" value="rrf2_super"/>
    <property type="match status" value="1"/>
</dbReference>
<dbReference type="PANTHER" id="PTHR33221">
    <property type="entry name" value="WINGED HELIX-TURN-HELIX TRANSCRIPTIONAL REGULATOR, RRF2 FAMILY"/>
    <property type="match status" value="1"/>
</dbReference>
<name>A0A1F6GBJ1_9PROT</name>
<dbReference type="InterPro" id="IPR036388">
    <property type="entry name" value="WH-like_DNA-bd_sf"/>
</dbReference>
<dbReference type="GO" id="GO:0005829">
    <property type="term" value="C:cytosol"/>
    <property type="evidence" value="ECO:0007669"/>
    <property type="project" value="TreeGrafter"/>
</dbReference>
<dbReference type="STRING" id="1817772.A2527_04905"/>
<keyword evidence="1" id="KW-0238">DNA-binding</keyword>
<evidence type="ECO:0000256" key="1">
    <source>
        <dbReference type="ARBA" id="ARBA00023125"/>
    </source>
</evidence>
<evidence type="ECO:0000313" key="3">
    <source>
        <dbReference type="Proteomes" id="UP000178449"/>
    </source>
</evidence>
<reference evidence="2 3" key="1">
    <citation type="journal article" date="2016" name="Nat. Commun.">
        <title>Thousands of microbial genomes shed light on interconnected biogeochemical processes in an aquifer system.</title>
        <authorList>
            <person name="Anantharaman K."/>
            <person name="Brown C.T."/>
            <person name="Hug L.A."/>
            <person name="Sharon I."/>
            <person name="Castelle C.J."/>
            <person name="Probst A.J."/>
            <person name="Thomas B.C."/>
            <person name="Singh A."/>
            <person name="Wilkins M.J."/>
            <person name="Karaoz U."/>
            <person name="Brodie E.L."/>
            <person name="Williams K.H."/>
            <person name="Hubbard S.S."/>
            <person name="Banfield J.F."/>
        </authorList>
    </citation>
    <scope>NUCLEOTIDE SEQUENCE [LARGE SCALE GENOMIC DNA]</scope>
</reference>
<sequence>MRFKKQSDYALRVLMYLATVQGDSTTIKEIAQSFGISQNHLMKVVQSLRQSGFVKTQRGNKGGIRLGQPAEQIKIGQVLRKVGEQNELAECFIQVGQCKIDRICQLKPALAKANDAFFEVLDGYSLADILGSPRAMSDLLRLGTRV</sequence>
<dbReference type="InterPro" id="IPR036390">
    <property type="entry name" value="WH_DNA-bd_sf"/>
</dbReference>
<dbReference type="PROSITE" id="PS51197">
    <property type="entry name" value="HTH_RRF2_2"/>
    <property type="match status" value="1"/>
</dbReference>
<evidence type="ECO:0008006" key="4">
    <source>
        <dbReference type="Google" id="ProtNLM"/>
    </source>
</evidence>
<dbReference type="Pfam" id="PF02082">
    <property type="entry name" value="Rrf2"/>
    <property type="match status" value="1"/>
</dbReference>
<evidence type="ECO:0000313" key="2">
    <source>
        <dbReference type="EMBL" id="OGG95449.1"/>
    </source>
</evidence>
<gene>
    <name evidence="2" type="ORF">A2527_04905</name>
</gene>
<proteinExistence type="predicted"/>
<dbReference type="GO" id="GO:0003700">
    <property type="term" value="F:DNA-binding transcription factor activity"/>
    <property type="evidence" value="ECO:0007669"/>
    <property type="project" value="TreeGrafter"/>
</dbReference>
<dbReference type="SUPFAM" id="SSF46785">
    <property type="entry name" value="Winged helix' DNA-binding domain"/>
    <property type="match status" value="1"/>
</dbReference>
<dbReference type="AlphaFoldDB" id="A0A1F6GBJ1"/>
<dbReference type="GO" id="GO:0003677">
    <property type="term" value="F:DNA binding"/>
    <property type="evidence" value="ECO:0007669"/>
    <property type="project" value="UniProtKB-KW"/>
</dbReference>